<feature type="region of interest" description="Disordered" evidence="1">
    <location>
        <begin position="18"/>
        <end position="111"/>
    </location>
</feature>
<feature type="compositionally biased region" description="Acidic residues" evidence="1">
    <location>
        <begin position="38"/>
        <end position="54"/>
    </location>
</feature>
<dbReference type="AlphaFoldDB" id="A0ABD3GBW8"/>
<comment type="caution">
    <text evidence="2">The sequence shown here is derived from an EMBL/GenBank/DDBJ whole genome shotgun (WGS) entry which is preliminary data.</text>
</comment>
<reference evidence="2 3" key="1">
    <citation type="submission" date="2024-09" db="EMBL/GenBank/DDBJ databases">
        <title>Chromosome-scale assembly of Riccia sorocarpa.</title>
        <authorList>
            <person name="Paukszto L."/>
        </authorList>
    </citation>
    <scope>NUCLEOTIDE SEQUENCE [LARGE SCALE GENOMIC DNA]</scope>
    <source>
        <strain evidence="2">LP-2024</strain>
        <tissue evidence="2">Aerial parts of the thallus</tissue>
    </source>
</reference>
<accession>A0ABD3GBW8</accession>
<dbReference type="PANTHER" id="PTHR33153">
    <property type="entry name" value="MYND-TYPE DOMAIN-CONTAINING PROTEIN"/>
    <property type="match status" value="1"/>
</dbReference>
<proteinExistence type="predicted"/>
<gene>
    <name evidence="2" type="ORF">R1sor_026616</name>
</gene>
<feature type="compositionally biased region" description="Basic and acidic residues" evidence="1">
    <location>
        <begin position="79"/>
        <end position="90"/>
    </location>
</feature>
<dbReference type="EMBL" id="JBJQOH010000008">
    <property type="protein sequence ID" value="KAL3676668.1"/>
    <property type="molecule type" value="Genomic_DNA"/>
</dbReference>
<evidence type="ECO:0000313" key="3">
    <source>
        <dbReference type="Proteomes" id="UP001633002"/>
    </source>
</evidence>
<dbReference type="PANTHER" id="PTHR33153:SF3">
    <property type="entry name" value="TRAFFICKING PROTEIN PARTICLE COMPLEX SUBUNIT 11 DOMAIN-CONTAINING PROTEIN"/>
    <property type="match status" value="1"/>
</dbReference>
<organism evidence="2 3">
    <name type="scientific">Riccia sorocarpa</name>
    <dbReference type="NCBI Taxonomy" id="122646"/>
    <lineage>
        <taxon>Eukaryota</taxon>
        <taxon>Viridiplantae</taxon>
        <taxon>Streptophyta</taxon>
        <taxon>Embryophyta</taxon>
        <taxon>Marchantiophyta</taxon>
        <taxon>Marchantiopsida</taxon>
        <taxon>Marchantiidae</taxon>
        <taxon>Marchantiales</taxon>
        <taxon>Ricciaceae</taxon>
        <taxon>Riccia</taxon>
    </lineage>
</organism>
<evidence type="ECO:0000256" key="1">
    <source>
        <dbReference type="SAM" id="MobiDB-lite"/>
    </source>
</evidence>
<name>A0ABD3GBW8_9MARC</name>
<sequence>MMTSLLYSQEINGVSAHTCHRARNPTAENMPRFPGNAETEEHEDNAQDENEDDGLFASEALSDSEEDKSPEQVLVTGRRFKETLREEKPPRAQVGNSRKRQPGEVASDTVARQPSAEAFILLEWLDSFFLSHCERQPADGKYHLPNNFTKKEVYDHYRTDMVQVPVQALKFHRKQQAEERAAAGRRRWKALDSPKDCAYIQIDGMDQKKTALPHFSKQPKSVDGAALVGMHLVGAMIFHGKLHTQPKLFRTLNDITQNQQYKFKIASALEVRVWCKQFSTDNTWEPPAGVKNILHIDGSRAILASEQVPLKSYAEIKRQTRRVQNIGPLIGRQEGEAVLHVQAIRHDIQTHCYLFFDDEQKDWWNHWFVQQEEIGRNISNNRRERLVGDMCWFWPVPPERDEHAVDEPVAVTTTEEFRRRIFGQRRPIYSGPRRPAPGSAAADRAAHIGELTEIQEKSFLAVLADDETSF</sequence>
<evidence type="ECO:0000313" key="2">
    <source>
        <dbReference type="EMBL" id="KAL3676668.1"/>
    </source>
</evidence>
<keyword evidence="3" id="KW-1185">Reference proteome</keyword>
<protein>
    <submittedName>
        <fullName evidence="2">Uncharacterized protein</fullName>
    </submittedName>
</protein>
<dbReference type="Proteomes" id="UP001633002">
    <property type="component" value="Unassembled WGS sequence"/>
</dbReference>